<sequence length="486" mass="54003">MAQVPVAPQPPAPPAPPAPPIQVQQIQQPQSCELGGSLENEWMVRQLFSRPPNVFDPYALNWALEHLEDVAHRATHADVRRFTAVLTSCKKLAPSPRLGDLVTHILANDIEKEVAKTVAKVYKSSVPFSLTPRDGSAGYSRPARIGRTPGVGVDNRRQTRNVSLVVPVAKLFTREMNLAVSRALKSKKFDKITGLLRKELEYWRFLDICEGHMTWREEGHVSLSLVSEASGSGWGGALLDSDGQVSPDNPADAPSGRLALVDSTLTPRIWSTVQSVFGGPQGHTCERMALDSNAQRDNNGIPLPHIGPVPTPQAMGVNLCTQDIARLKDSLLCFPPILLIGPVLKFLGEQKARCTIVVPDRYPRRYWWPIPHSECSLRLRLARQGDVGVLLRPAKDGFVDYGPIPWNLWAFRNGGPLREVSRIWVPAMACPQCFYQNDRLFRFCQQCGYARRMLLSPPSQQPLGIDVELIESRMAQLFNKQSPCEL</sequence>
<proteinExistence type="predicted"/>
<gene>
    <name evidence="2" type="ORF">P5673_031225</name>
</gene>
<name>A0AAD9UT10_ACRCE</name>
<reference evidence="2" key="2">
    <citation type="journal article" date="2023" name="Science">
        <title>Genomic signatures of disease resistance in endangered staghorn corals.</title>
        <authorList>
            <person name="Vollmer S.V."/>
            <person name="Selwyn J.D."/>
            <person name="Despard B.A."/>
            <person name="Roesel C.L."/>
        </authorList>
    </citation>
    <scope>NUCLEOTIDE SEQUENCE</scope>
    <source>
        <strain evidence="2">K2</strain>
    </source>
</reference>
<evidence type="ECO:0000256" key="1">
    <source>
        <dbReference type="SAM" id="MobiDB-lite"/>
    </source>
</evidence>
<comment type="caution">
    <text evidence="2">The sequence shown here is derived from an EMBL/GenBank/DDBJ whole genome shotgun (WGS) entry which is preliminary data.</text>
</comment>
<evidence type="ECO:0000313" key="3">
    <source>
        <dbReference type="Proteomes" id="UP001249851"/>
    </source>
</evidence>
<accession>A0AAD9UT10</accession>
<dbReference type="Proteomes" id="UP001249851">
    <property type="component" value="Unassembled WGS sequence"/>
</dbReference>
<evidence type="ECO:0000313" key="2">
    <source>
        <dbReference type="EMBL" id="KAK2548555.1"/>
    </source>
</evidence>
<feature type="region of interest" description="Disordered" evidence="1">
    <location>
        <begin position="1"/>
        <end position="21"/>
    </location>
</feature>
<dbReference type="EMBL" id="JARQWQ010000144">
    <property type="protein sequence ID" value="KAK2548555.1"/>
    <property type="molecule type" value="Genomic_DNA"/>
</dbReference>
<reference evidence="2" key="1">
    <citation type="journal article" date="2023" name="G3 (Bethesda)">
        <title>Whole genome assembly and annotation of the endangered Caribbean coral Acropora cervicornis.</title>
        <authorList>
            <person name="Selwyn J.D."/>
            <person name="Vollmer S.V."/>
        </authorList>
    </citation>
    <scope>NUCLEOTIDE SEQUENCE</scope>
    <source>
        <strain evidence="2">K2</strain>
    </source>
</reference>
<organism evidence="2 3">
    <name type="scientific">Acropora cervicornis</name>
    <name type="common">Staghorn coral</name>
    <dbReference type="NCBI Taxonomy" id="6130"/>
    <lineage>
        <taxon>Eukaryota</taxon>
        <taxon>Metazoa</taxon>
        <taxon>Cnidaria</taxon>
        <taxon>Anthozoa</taxon>
        <taxon>Hexacorallia</taxon>
        <taxon>Scleractinia</taxon>
        <taxon>Astrocoeniina</taxon>
        <taxon>Acroporidae</taxon>
        <taxon>Acropora</taxon>
    </lineage>
</organism>
<protein>
    <submittedName>
        <fullName evidence="2">Uncharacterized protein</fullName>
    </submittedName>
</protein>
<keyword evidence="3" id="KW-1185">Reference proteome</keyword>
<dbReference type="AlphaFoldDB" id="A0AAD9UT10"/>
<feature type="compositionally biased region" description="Pro residues" evidence="1">
    <location>
        <begin position="7"/>
        <end position="20"/>
    </location>
</feature>